<evidence type="ECO:0000256" key="13">
    <source>
        <dbReference type="ARBA" id="ARBA00036045"/>
    </source>
</evidence>
<evidence type="ECO:0000256" key="12">
    <source>
        <dbReference type="ARBA" id="ARBA00023180"/>
    </source>
</evidence>
<dbReference type="InterPro" id="IPR033116">
    <property type="entry name" value="TRYPSIN_SER"/>
</dbReference>
<evidence type="ECO:0000256" key="5">
    <source>
        <dbReference type="ARBA" id="ARBA00022670"/>
    </source>
</evidence>
<dbReference type="Pfam" id="PF00089">
    <property type="entry name" value="Trypsin"/>
    <property type="match status" value="1"/>
</dbReference>
<evidence type="ECO:0000256" key="9">
    <source>
        <dbReference type="ARBA" id="ARBA00022825"/>
    </source>
</evidence>
<organism evidence="22 23">
    <name type="scientific">Nephila pilipes</name>
    <name type="common">Giant wood spider</name>
    <name type="synonym">Nephila maculata</name>
    <dbReference type="NCBI Taxonomy" id="299642"/>
    <lineage>
        <taxon>Eukaryota</taxon>
        <taxon>Metazoa</taxon>
        <taxon>Ecdysozoa</taxon>
        <taxon>Arthropoda</taxon>
        <taxon>Chelicerata</taxon>
        <taxon>Arachnida</taxon>
        <taxon>Araneae</taxon>
        <taxon>Araneomorphae</taxon>
        <taxon>Entelegynae</taxon>
        <taxon>Araneoidea</taxon>
        <taxon>Nephilidae</taxon>
        <taxon>Nephila</taxon>
    </lineage>
</organism>
<dbReference type="FunFam" id="2.40.10.10:FF:000011">
    <property type="entry name" value="Coagulation factor X"/>
    <property type="match status" value="1"/>
</dbReference>
<dbReference type="PROSITE" id="PS00135">
    <property type="entry name" value="TRYPSIN_SER"/>
    <property type="match status" value="1"/>
</dbReference>
<feature type="domain" description="Peptidase S1" evidence="21">
    <location>
        <begin position="167"/>
        <end position="390"/>
    </location>
</feature>
<keyword evidence="4" id="KW-0964">Secreted</keyword>
<evidence type="ECO:0000256" key="1">
    <source>
        <dbReference type="ARBA" id="ARBA00004240"/>
    </source>
</evidence>
<dbReference type="EC" id="3.4.21.69" evidence="15"/>
<evidence type="ECO:0000256" key="18">
    <source>
        <dbReference type="ARBA" id="ARBA00042403"/>
    </source>
</evidence>
<dbReference type="GO" id="GO:0005783">
    <property type="term" value="C:endoplasmic reticulum"/>
    <property type="evidence" value="ECO:0007669"/>
    <property type="project" value="UniProtKB-SubCell"/>
</dbReference>
<evidence type="ECO:0000256" key="17">
    <source>
        <dbReference type="ARBA" id="ARBA00041306"/>
    </source>
</evidence>
<dbReference type="GO" id="GO:0005576">
    <property type="term" value="C:extracellular region"/>
    <property type="evidence" value="ECO:0007669"/>
    <property type="project" value="UniProtKB-SubCell"/>
</dbReference>
<evidence type="ECO:0000256" key="6">
    <source>
        <dbReference type="ARBA" id="ARBA00022696"/>
    </source>
</evidence>
<keyword evidence="10" id="KW-0333">Golgi apparatus</keyword>
<dbReference type="OrthoDB" id="10012881at2759"/>
<feature type="region of interest" description="Disordered" evidence="20">
    <location>
        <begin position="79"/>
        <end position="107"/>
    </location>
</feature>
<dbReference type="InterPro" id="IPR001254">
    <property type="entry name" value="Trypsin_dom"/>
</dbReference>
<dbReference type="AlphaFoldDB" id="A0A8X6U4T3"/>
<dbReference type="PROSITE" id="PS50240">
    <property type="entry name" value="TRYPSIN_DOM"/>
    <property type="match status" value="1"/>
</dbReference>
<comment type="catalytic activity">
    <reaction evidence="13">
        <text>Degradation of blood coagulation factors Va and VIIIa.</text>
        <dbReference type="EC" id="3.4.21.69"/>
    </reaction>
</comment>
<dbReference type="GO" id="GO:0005794">
    <property type="term" value="C:Golgi apparatus"/>
    <property type="evidence" value="ECO:0007669"/>
    <property type="project" value="UniProtKB-SubCell"/>
</dbReference>
<reference evidence="22" key="1">
    <citation type="submission" date="2020-08" db="EMBL/GenBank/DDBJ databases">
        <title>Multicomponent nature underlies the extraordinary mechanical properties of spider dragline silk.</title>
        <authorList>
            <person name="Kono N."/>
            <person name="Nakamura H."/>
            <person name="Mori M."/>
            <person name="Yoshida Y."/>
            <person name="Ohtoshi R."/>
            <person name="Malay A.D."/>
            <person name="Moran D.A.P."/>
            <person name="Tomita M."/>
            <person name="Numata K."/>
            <person name="Arakawa K."/>
        </authorList>
    </citation>
    <scope>NUCLEOTIDE SEQUENCE</scope>
</reference>
<dbReference type="PANTHER" id="PTHR24252:SF7">
    <property type="entry name" value="HYALIN"/>
    <property type="match status" value="1"/>
</dbReference>
<dbReference type="SMART" id="SM00020">
    <property type="entry name" value="Tryp_SPc"/>
    <property type="match status" value="1"/>
</dbReference>
<name>A0A8X6U4T3_NEPPI</name>
<keyword evidence="7" id="KW-0378">Hydrolase</keyword>
<dbReference type="GO" id="GO:0004252">
    <property type="term" value="F:serine-type endopeptidase activity"/>
    <property type="evidence" value="ECO:0007669"/>
    <property type="project" value="UniProtKB-EC"/>
</dbReference>
<keyword evidence="9" id="KW-0720">Serine protease</keyword>
<dbReference type="InterPro" id="IPR009003">
    <property type="entry name" value="Peptidase_S1_PA"/>
</dbReference>
<evidence type="ECO:0000256" key="11">
    <source>
        <dbReference type="ARBA" id="ARBA00023157"/>
    </source>
</evidence>
<evidence type="ECO:0000256" key="2">
    <source>
        <dbReference type="ARBA" id="ARBA00004555"/>
    </source>
</evidence>
<keyword evidence="6" id="KW-0356">Hemostasis</keyword>
<evidence type="ECO:0000256" key="15">
    <source>
        <dbReference type="ARBA" id="ARBA00038995"/>
    </source>
</evidence>
<dbReference type="GO" id="GO:0007599">
    <property type="term" value="P:hemostasis"/>
    <property type="evidence" value="ECO:0007669"/>
    <property type="project" value="UniProtKB-KW"/>
</dbReference>
<dbReference type="InterPro" id="IPR043504">
    <property type="entry name" value="Peptidase_S1_PA_chymotrypsin"/>
</dbReference>
<keyword evidence="5" id="KW-0645">Protease</keyword>
<dbReference type="CDD" id="cd00190">
    <property type="entry name" value="Tryp_SPc"/>
    <property type="match status" value="1"/>
</dbReference>
<evidence type="ECO:0000313" key="22">
    <source>
        <dbReference type="EMBL" id="GFT80303.1"/>
    </source>
</evidence>
<comment type="function">
    <text evidence="14">Protein C is a vitamin K-dependent serine protease that regulates blood coagulation by inactivating factors Va and VIIIa in the presence of calcium ions and phospholipids. Exerts a protective effect on the endothelial cell barrier function.</text>
</comment>
<evidence type="ECO:0000259" key="21">
    <source>
        <dbReference type="PROSITE" id="PS50240"/>
    </source>
</evidence>
<evidence type="ECO:0000256" key="16">
    <source>
        <dbReference type="ARBA" id="ARBA00040219"/>
    </source>
</evidence>
<gene>
    <name evidence="22" type="ORF">NPIL_246481</name>
</gene>
<accession>A0A8X6U4T3</accession>
<evidence type="ECO:0000256" key="8">
    <source>
        <dbReference type="ARBA" id="ARBA00022824"/>
    </source>
</evidence>
<dbReference type="PRINTS" id="PR00722">
    <property type="entry name" value="CHYMOTRYPSIN"/>
</dbReference>
<evidence type="ECO:0000256" key="19">
    <source>
        <dbReference type="ARBA" id="ARBA00042906"/>
    </source>
</evidence>
<dbReference type="GO" id="GO:0006508">
    <property type="term" value="P:proteolysis"/>
    <property type="evidence" value="ECO:0007669"/>
    <property type="project" value="UniProtKB-KW"/>
</dbReference>
<keyword evidence="23" id="KW-1185">Reference proteome</keyword>
<evidence type="ECO:0000256" key="3">
    <source>
        <dbReference type="ARBA" id="ARBA00004613"/>
    </source>
</evidence>
<evidence type="ECO:0000256" key="10">
    <source>
        <dbReference type="ARBA" id="ARBA00023034"/>
    </source>
</evidence>
<protein>
    <recommendedName>
        <fullName evidence="16">Vitamin K-dependent protein C</fullName>
        <ecNumber evidence="15">3.4.21.69</ecNumber>
    </recommendedName>
    <alternativeName>
        <fullName evidence="19">Anticoagulant protein C</fullName>
    </alternativeName>
    <alternativeName>
        <fullName evidence="17">Autoprothrombin IIA</fullName>
    </alternativeName>
    <alternativeName>
        <fullName evidence="18">Blood coagulation factor XIV</fullName>
    </alternativeName>
</protein>
<dbReference type="Gene3D" id="2.40.10.10">
    <property type="entry name" value="Trypsin-like serine proteases"/>
    <property type="match status" value="1"/>
</dbReference>
<keyword evidence="11" id="KW-1015">Disulfide bond</keyword>
<sequence>MVVLLAIHVVVSDSENDEEDDDLSRTFRRFPSADRERPCEYRRQEGVCRRRSECRRPTRHTCRFGINPIVCCMDKPVTTTTTTTTTTTRKPSKPTRSRPSPDNVKEIDLTFPNCGLRAPKLPSDNRETGERSISGRRRGTLFSRLGKRDVESHSRVKRLSQLTRPIIVGGRDAKSNSWPWMVAVFKTAVPGGPKRFLDPTKFSIVVGSHTTKDGTEYLVENILIHPGYQIRQYYNDLCLMRIDGLVKLTNKTYPVCLPSDGLRDKIKQDENQVTVTGWGDTTFGGVSSKVLQEVDVPIVPLKDCNASYSKVARANFPKGITNVFICAGLAEGGKDACQGDSGGPMVTKLKDFSWVQLGVVSFGYGCAQPGYPGVYTRLSQYTKWFYDNTDLGRS</sequence>
<evidence type="ECO:0000256" key="14">
    <source>
        <dbReference type="ARBA" id="ARBA00037553"/>
    </source>
</evidence>
<evidence type="ECO:0000256" key="4">
    <source>
        <dbReference type="ARBA" id="ARBA00022525"/>
    </source>
</evidence>
<dbReference type="EMBL" id="BMAW01071895">
    <property type="protein sequence ID" value="GFT80303.1"/>
    <property type="molecule type" value="Genomic_DNA"/>
</dbReference>
<comment type="caution">
    <text evidence="22">The sequence shown here is derived from an EMBL/GenBank/DDBJ whole genome shotgun (WGS) entry which is preliminary data.</text>
</comment>
<evidence type="ECO:0000256" key="20">
    <source>
        <dbReference type="SAM" id="MobiDB-lite"/>
    </source>
</evidence>
<evidence type="ECO:0000313" key="23">
    <source>
        <dbReference type="Proteomes" id="UP000887013"/>
    </source>
</evidence>
<dbReference type="InterPro" id="IPR001314">
    <property type="entry name" value="Peptidase_S1A"/>
</dbReference>
<evidence type="ECO:0000256" key="7">
    <source>
        <dbReference type="ARBA" id="ARBA00022801"/>
    </source>
</evidence>
<feature type="compositionally biased region" description="Low complexity" evidence="20">
    <location>
        <begin position="79"/>
        <end position="89"/>
    </location>
</feature>
<comment type="subcellular location">
    <subcellularLocation>
        <location evidence="1">Endoplasmic reticulum</location>
    </subcellularLocation>
    <subcellularLocation>
        <location evidence="2">Golgi apparatus</location>
    </subcellularLocation>
    <subcellularLocation>
        <location evidence="3">Secreted</location>
    </subcellularLocation>
</comment>
<dbReference type="Proteomes" id="UP000887013">
    <property type="component" value="Unassembled WGS sequence"/>
</dbReference>
<keyword evidence="8" id="KW-0256">Endoplasmic reticulum</keyword>
<dbReference type="PANTHER" id="PTHR24252">
    <property type="entry name" value="ACROSIN-RELATED"/>
    <property type="match status" value="1"/>
</dbReference>
<proteinExistence type="predicted"/>
<dbReference type="SUPFAM" id="SSF50494">
    <property type="entry name" value="Trypsin-like serine proteases"/>
    <property type="match status" value="1"/>
</dbReference>
<keyword evidence="12" id="KW-0325">Glycoprotein</keyword>